<organism evidence="3 4">
    <name type="scientific">Erysipelothrix inopinata</name>
    <dbReference type="NCBI Taxonomy" id="225084"/>
    <lineage>
        <taxon>Bacteria</taxon>
        <taxon>Bacillati</taxon>
        <taxon>Bacillota</taxon>
        <taxon>Erysipelotrichia</taxon>
        <taxon>Erysipelotrichales</taxon>
        <taxon>Erysipelotrichaceae</taxon>
        <taxon>Erysipelothrix</taxon>
    </lineage>
</organism>
<comment type="similarity">
    <text evidence="1">Belongs to the DnaB/DnaD family.</text>
</comment>
<dbReference type="KEGG" id="eio:H9L01_10200"/>
<proteinExistence type="inferred from homology"/>
<dbReference type="Proteomes" id="UP000515928">
    <property type="component" value="Chromosome"/>
</dbReference>
<name>A0A7G9RYP4_9FIRM</name>
<evidence type="ECO:0000313" key="3">
    <source>
        <dbReference type="EMBL" id="QNN60719.1"/>
    </source>
</evidence>
<sequence>MWWNKAYVNRRDWILDNLGVLKLTPLQTVVLLMIDFLNQQNDPITLEVLSERTGIEMNKIDELIHDLVRQELLTIKVEGMGLEFCIDGVFQEGVVYDYVDQGIFEVFETEFGRLLSQHELVMLNGWLSKYSEENILDALRAAIIYKKVSMNYINSILVNNEKEKTV</sequence>
<reference evidence="3 4" key="1">
    <citation type="submission" date="2020-08" db="EMBL/GenBank/DDBJ databases">
        <title>Genome sequence of Erysipelothrix inopinata DSM 15511T.</title>
        <authorList>
            <person name="Hyun D.-W."/>
            <person name="Bae J.-W."/>
        </authorList>
    </citation>
    <scope>NUCLEOTIDE SEQUENCE [LARGE SCALE GENOMIC DNA]</scope>
    <source>
        <strain evidence="3 4">DSM 15511</strain>
    </source>
</reference>
<dbReference type="Gene3D" id="1.10.10.630">
    <property type="entry name" value="DnaD domain-like"/>
    <property type="match status" value="1"/>
</dbReference>
<evidence type="ECO:0000313" key="4">
    <source>
        <dbReference type="Proteomes" id="UP000515928"/>
    </source>
</evidence>
<accession>A0A7G9RYP4</accession>
<evidence type="ECO:0000256" key="1">
    <source>
        <dbReference type="ARBA" id="ARBA00093462"/>
    </source>
</evidence>
<keyword evidence="4" id="KW-1185">Reference proteome</keyword>
<dbReference type="EMBL" id="CP060715">
    <property type="protein sequence ID" value="QNN60719.1"/>
    <property type="molecule type" value="Genomic_DNA"/>
</dbReference>
<protein>
    <submittedName>
        <fullName evidence="3">DnaD domain protein</fullName>
    </submittedName>
</protein>
<feature type="domain" description="DnaB/C C-terminal" evidence="2">
    <location>
        <begin position="104"/>
        <end position="162"/>
    </location>
</feature>
<dbReference type="SUPFAM" id="SSF158499">
    <property type="entry name" value="DnaD domain-like"/>
    <property type="match status" value="1"/>
</dbReference>
<dbReference type="InterPro" id="IPR034829">
    <property type="entry name" value="DnaD-like_sf"/>
</dbReference>
<dbReference type="Gene3D" id="1.10.10.10">
    <property type="entry name" value="Winged helix-like DNA-binding domain superfamily/Winged helix DNA-binding domain"/>
    <property type="match status" value="1"/>
</dbReference>
<gene>
    <name evidence="3" type="ORF">H9L01_10200</name>
</gene>
<dbReference type="RefSeq" id="WP_187533842.1">
    <property type="nucleotide sequence ID" value="NZ_CBCSHU010000023.1"/>
</dbReference>
<dbReference type="NCBIfam" id="TIGR01446">
    <property type="entry name" value="DnaD_dom"/>
    <property type="match status" value="1"/>
</dbReference>
<evidence type="ECO:0000259" key="2">
    <source>
        <dbReference type="Pfam" id="PF07261"/>
    </source>
</evidence>
<dbReference type="AlphaFoldDB" id="A0A7G9RYP4"/>
<dbReference type="Pfam" id="PF07261">
    <property type="entry name" value="DnaB_2"/>
    <property type="match status" value="1"/>
</dbReference>
<dbReference type="InterPro" id="IPR006343">
    <property type="entry name" value="DnaB/C_C"/>
</dbReference>
<dbReference type="InterPro" id="IPR036388">
    <property type="entry name" value="WH-like_DNA-bd_sf"/>
</dbReference>